<dbReference type="Gene3D" id="3.30.420.10">
    <property type="entry name" value="Ribonuclease H-like superfamily/Ribonuclease H"/>
    <property type="match status" value="1"/>
</dbReference>
<dbReference type="Proteomes" id="UP000664534">
    <property type="component" value="Unassembled WGS sequence"/>
</dbReference>
<feature type="region of interest" description="Disordered" evidence="1">
    <location>
        <begin position="426"/>
        <end position="471"/>
    </location>
</feature>
<keyword evidence="4" id="KW-1185">Reference proteome</keyword>
<name>A0A8H3G6G6_9LECA</name>
<dbReference type="GO" id="GO:0006139">
    <property type="term" value="P:nucleobase-containing compound metabolic process"/>
    <property type="evidence" value="ECO:0007669"/>
    <property type="project" value="InterPro"/>
</dbReference>
<dbReference type="EMBL" id="CAJPDT010000073">
    <property type="protein sequence ID" value="CAF9933876.1"/>
    <property type="molecule type" value="Genomic_DNA"/>
</dbReference>
<dbReference type="AlphaFoldDB" id="A0A8H3G6G6"/>
<evidence type="ECO:0000313" key="3">
    <source>
        <dbReference type="EMBL" id="CAF9933876.1"/>
    </source>
</evidence>
<dbReference type="OrthoDB" id="26838at2759"/>
<evidence type="ECO:0000259" key="2">
    <source>
        <dbReference type="SMART" id="SM00474"/>
    </source>
</evidence>
<dbReference type="GO" id="GO:0003676">
    <property type="term" value="F:nucleic acid binding"/>
    <property type="evidence" value="ECO:0007669"/>
    <property type="project" value="InterPro"/>
</dbReference>
<dbReference type="InterPro" id="IPR036397">
    <property type="entry name" value="RNaseH_sf"/>
</dbReference>
<organism evidence="3 4">
    <name type="scientific">Imshaugia aleurites</name>
    <dbReference type="NCBI Taxonomy" id="172621"/>
    <lineage>
        <taxon>Eukaryota</taxon>
        <taxon>Fungi</taxon>
        <taxon>Dikarya</taxon>
        <taxon>Ascomycota</taxon>
        <taxon>Pezizomycotina</taxon>
        <taxon>Lecanoromycetes</taxon>
        <taxon>OSLEUM clade</taxon>
        <taxon>Lecanoromycetidae</taxon>
        <taxon>Lecanorales</taxon>
        <taxon>Lecanorineae</taxon>
        <taxon>Parmeliaceae</taxon>
        <taxon>Imshaugia</taxon>
    </lineage>
</organism>
<reference evidence="3" key="1">
    <citation type="submission" date="2021-03" db="EMBL/GenBank/DDBJ databases">
        <authorList>
            <person name="Tagirdzhanova G."/>
        </authorList>
    </citation>
    <scope>NUCLEOTIDE SEQUENCE</scope>
</reference>
<feature type="compositionally biased region" description="Basic and acidic residues" evidence="1">
    <location>
        <begin position="341"/>
        <end position="357"/>
    </location>
</feature>
<accession>A0A8H3G6G6</accession>
<dbReference type="GO" id="GO:0008408">
    <property type="term" value="F:3'-5' exonuclease activity"/>
    <property type="evidence" value="ECO:0007669"/>
    <property type="project" value="InterPro"/>
</dbReference>
<dbReference type="Pfam" id="PF01612">
    <property type="entry name" value="DNA_pol_A_exo1"/>
    <property type="match status" value="1"/>
</dbReference>
<dbReference type="SMART" id="SM00474">
    <property type="entry name" value="35EXOc"/>
    <property type="match status" value="1"/>
</dbReference>
<dbReference type="PANTHER" id="PTHR43040">
    <property type="entry name" value="RIBONUCLEASE D"/>
    <property type="match status" value="1"/>
</dbReference>
<feature type="compositionally biased region" description="Polar residues" evidence="1">
    <location>
        <begin position="443"/>
        <end position="452"/>
    </location>
</feature>
<evidence type="ECO:0000313" key="4">
    <source>
        <dbReference type="Proteomes" id="UP000664534"/>
    </source>
</evidence>
<proteinExistence type="predicted"/>
<dbReference type="InterPro" id="IPR012337">
    <property type="entry name" value="RNaseH-like_sf"/>
</dbReference>
<dbReference type="InterPro" id="IPR002562">
    <property type="entry name" value="3'-5'_exonuclease_dom"/>
</dbReference>
<feature type="compositionally biased region" description="Basic and acidic residues" evidence="1">
    <location>
        <begin position="428"/>
        <end position="442"/>
    </location>
</feature>
<dbReference type="PANTHER" id="PTHR43040:SF1">
    <property type="entry name" value="RIBONUCLEASE D"/>
    <property type="match status" value="1"/>
</dbReference>
<protein>
    <recommendedName>
        <fullName evidence="2">3'-5' exonuclease domain-containing protein</fullName>
    </recommendedName>
</protein>
<comment type="caution">
    <text evidence="3">The sequence shown here is derived from an EMBL/GenBank/DDBJ whole genome shotgun (WGS) entry which is preliminary data.</text>
</comment>
<evidence type="ECO:0000256" key="1">
    <source>
        <dbReference type="SAM" id="MobiDB-lite"/>
    </source>
</evidence>
<feature type="region of interest" description="Disordered" evidence="1">
    <location>
        <begin position="315"/>
        <end position="360"/>
    </location>
</feature>
<dbReference type="SUPFAM" id="SSF53098">
    <property type="entry name" value="Ribonuclease H-like"/>
    <property type="match status" value="1"/>
</dbReference>
<feature type="domain" description="3'-5' exonuclease" evidence="2">
    <location>
        <begin position="11"/>
        <end position="215"/>
    </location>
</feature>
<gene>
    <name evidence="3" type="ORF">IMSHALPRED_009505</name>
</gene>
<sequence length="522" mass="58033">MSKAKAGNMKVTIVDSESSVVALIDDLDNLPAQPPSLYLDIEGVNLSRHGSISIVQIFVLPKNHVFLLDVFGLKEAAFCTSNRFGTNLRSILESALVPKVFFDVRNDSDALFAHFQILMHGVHDVQLLEVATRSYSKERLCGLAMCINRDAYLTQEASAAWKATKEKGLSRFAPEHGGSYEVFNIRPMLQDIVDYCTQDVLYLPLLWKRYTRKISTHWKRKVQEETWERVLLSQTASYEPHGKDKSMSPWANHAKSGKGNCSGNNVTRGPEKEKMITVAQIAATKAANKTAVTQPGAKAQSQPLVGQGVLRRSARLAAQKAAQKTRDDTADPEGQPPKLDLPIKSKNDLEGESRDRTGPTLYPATVYSKWTCTSCCREMQNNQKEKHLAGKQHIARVKRAAFTNFEAARQTRAAKEKTLRATNAPMTDSEKRMGSNEAETRQTIRNKAQDTGSMGKKKQRAVPKPQQRGLPYPPDHLFIEFGGSIAPRNIQYETAFSGGDENYAVCDKDCGWCGHCMDGIDI</sequence>
<feature type="region of interest" description="Disordered" evidence="1">
    <location>
        <begin position="238"/>
        <end position="269"/>
    </location>
</feature>